<dbReference type="Gene3D" id="3.90.1440.10">
    <property type="entry name" value="SecA, preprotein cross-linking domain"/>
    <property type="match status" value="1"/>
</dbReference>
<dbReference type="GO" id="GO:0006605">
    <property type="term" value="P:protein targeting"/>
    <property type="evidence" value="ECO:0007669"/>
    <property type="project" value="InterPro"/>
</dbReference>
<dbReference type="InterPro" id="IPR000185">
    <property type="entry name" value="SecA"/>
</dbReference>
<feature type="compositionally biased region" description="Low complexity" evidence="5">
    <location>
        <begin position="521"/>
        <end position="530"/>
    </location>
</feature>
<dbReference type="Gene3D" id="3.40.50.300">
    <property type="entry name" value="P-loop containing nucleotide triphosphate hydrolases"/>
    <property type="match status" value="2"/>
</dbReference>
<feature type="compositionally biased region" description="Polar residues" evidence="5">
    <location>
        <begin position="616"/>
        <end position="639"/>
    </location>
</feature>
<feature type="transmembrane region" description="Helical" evidence="6">
    <location>
        <begin position="92"/>
        <end position="118"/>
    </location>
</feature>
<proteinExistence type="predicted"/>
<feature type="compositionally biased region" description="Low complexity" evidence="5">
    <location>
        <begin position="2150"/>
        <end position="2169"/>
    </location>
</feature>
<feature type="compositionally biased region" description="Polar residues" evidence="5">
    <location>
        <begin position="652"/>
        <end position="662"/>
    </location>
</feature>
<dbReference type="GO" id="GO:0006886">
    <property type="term" value="P:intracellular protein transport"/>
    <property type="evidence" value="ECO:0007669"/>
    <property type="project" value="InterPro"/>
</dbReference>
<name>M2Z2U2_9PSEU</name>
<evidence type="ECO:0000256" key="5">
    <source>
        <dbReference type="SAM" id="MobiDB-lite"/>
    </source>
</evidence>
<protein>
    <submittedName>
        <fullName evidence="8">Preprotein translocase subunit SecA</fullName>
    </submittedName>
</protein>
<dbReference type="Pfam" id="PF07517">
    <property type="entry name" value="SecA_DEAD"/>
    <property type="match status" value="1"/>
</dbReference>
<accession>M2Z2U2</accession>
<dbReference type="PROSITE" id="PS51196">
    <property type="entry name" value="SECA_MOTOR_DEAD"/>
    <property type="match status" value="1"/>
</dbReference>
<dbReference type="Pfam" id="PF01043">
    <property type="entry name" value="SecA_PP_bind"/>
    <property type="match status" value="1"/>
</dbReference>
<keyword evidence="6" id="KW-0472">Membrane</keyword>
<dbReference type="InterPro" id="IPR011115">
    <property type="entry name" value="SecA_DEAD"/>
</dbReference>
<feature type="compositionally biased region" description="Gly residues" evidence="5">
    <location>
        <begin position="699"/>
        <end position="708"/>
    </location>
</feature>
<keyword evidence="6" id="KW-0812">Transmembrane</keyword>
<feature type="compositionally biased region" description="Low complexity" evidence="5">
    <location>
        <begin position="579"/>
        <end position="615"/>
    </location>
</feature>
<feature type="domain" description="SecA family profile" evidence="7">
    <location>
        <begin position="1400"/>
        <end position="2005"/>
    </location>
</feature>
<dbReference type="InterPro" id="IPR014018">
    <property type="entry name" value="SecA_motor_DEAD"/>
</dbReference>
<dbReference type="SUPFAM" id="SSF52540">
    <property type="entry name" value="P-loop containing nucleoside triphosphate hydrolases"/>
    <property type="match status" value="2"/>
</dbReference>
<keyword evidence="9" id="KW-1185">Reference proteome</keyword>
<keyword evidence="4" id="KW-0175">Coiled coil</keyword>
<dbReference type="GO" id="GO:0016020">
    <property type="term" value="C:membrane"/>
    <property type="evidence" value="ECO:0007669"/>
    <property type="project" value="InterPro"/>
</dbReference>
<feature type="region of interest" description="Disordered" evidence="5">
    <location>
        <begin position="2776"/>
        <end position="2838"/>
    </location>
</feature>
<keyword evidence="3" id="KW-0811">Translocation</keyword>
<sequence>MVGMEWPEGNVRSMRAMSQAWADFVPVAEDFAADVRARAAELDRSMDGEYAEAMAEYLRGTVAKALGQLASYSRDLSKTTRTAAANVEKAQILLIAAAVFAVAQIAFLAASLIFSWMIPAVKAATQLTMRMIVQQLLAKLSTLGLEKLSWEGLKQALVRIAPFAQQAAIDVGVSAAVGAGLMTSIDYFTQLGQMNNHQRDEIDGKAVWQATVGGAIGGAASGVMTGGARVFVYSAQSAARDLGKKIPRGMVIWGQLGYAGGQVASVLWSTPIINAVLNNPEAFWGGALGALSGFGRPRMPDGAGGEGGMRVDVDNLDLDLPDAPEKPAPSGLDKPGEGSPATSRPPSYVEVDESAPPPYPEESGVAGAGEKRGDQPKLVIPHGAGEVAVPVVPVTESLGGPSESTGTVGAPGPVTGTGNTQTSGTQTGNTQISETQAMTDGRAGVVQQPVTGSGGSPVGQLFTTSPTTTAPLAGDTAGGVVSSGQPVTGTVGSPASSTTGGPMSSSSAQPATGTTGGQVSGTGTAQPAAGTGNGQVSAGGDARPATTGGQQVSTAAQPAPEAAGKPTSNTNGQSVTAGAQAPATTATPSQPSSVQPPATTAGGPAQPGTGTSGQPSAGTSGGPVQQGTGTSAQPTTGTQGPVGAGEKATVGQPATSQPSATTAGGPAQPVTGAQNQAGQPAASQPPATTAGGQAQPGTGTAGQPGAGENGRPAAAGQSAPNQAPATTAGGPAQPGTAKAGETGSSEGQPQVGRPAEGTNQPSAPKADAQAQPGAPKAEGSPQPTAPKADAQAQPGTPKAEDTDALKGQPTADRPASDKVDDRVRPDPGQPVVVDHGRPSAASGQPASGQPASGQPGSGQAGRADAAQVARPDVPGADRTAGRDADGRSGSAAQQFLRGEPSAGGSQPARTEAGPAAQPPKGGGDGPQPTRTETAPPAKGDGPQPGRSSGENVRSGAESVADRRGLRAPGELPHVVSAPESRPGGKSGDDRPRPESSVDLGDAQAALVAAQLGSARPEQLSRSTQDGRPDGPVTEFVTAADWGAVRESVPPTRHRGEQRDLSTSSDKEAGISQLRFDMRRGEVAPGQWVRELSVPVELVSKPGGVDAGVRRALARDMQRVLDERVNGRYRLPGGDQLHVVLDARTSEAPPRAGWERDGSRPVPVEVGTRAERGQLSWRAGDTDAAVGKLLRFVGVEERTSEPARLGGAAEGRSTRLDATDLARIEDALRDTAGDAREMPPQPDPTRPTVVAGPAGTVVWSERLSGLGTSWVRGEDGWYGAEGAGVVQSGDGPVVVPKGARAVFDAGGEARFVELGEGISVDRGLDGQWSPPRSRAGEVRAQKMTEAEVLEAGVMTLADGSRVMLPPESERVIDHHGGAEKVVAYRQLKDAEGNWLSKPRVFVPDGDGGWVQHTTDAVAYEGWLASANKASEAARTLWDIAARSGPEVPRHRRLTELSEAELKELYGRGPEADAFAAVFELIRRNKGIALRWTQVSAVHTFGEGRVVNMAAGEGKSWLFFAHAAVNAMRPGVDGVQVTTTRGILADRELPVYVDLLQRLGVDVHRLNQDDPPPGPREGRPTVYLGTAEDVGFTYLRHDTLPGQQAKDDPVLLTVSIDEIDEALVYSNAQYILSEGVQGVASPEVLEQVRTAHDLVRDAMGSGWLTEADFGRRDGQAGGQARLTGPGQEKVELLLGRTLSDDEVTRVNMAAAARWEYKENVHYVVHDGKIFIIDQTTHNVMFNPATSSESRWNGGLAQAVEFKHGLEIRSDSAGNKVVTAHELLGKKEYGQKTGASGTANGHGAKFAEQGMSSQVQDVSRYYEPRLKIADDVVAADEATKLRQLAEDVHAMQGPEGTRQPQLILATRNDQVAMVSDMLTELGVTHEAIDAKWQLEKDVDFDDEFKRVIDAAGAQGKVLVINMQGARGVDITTTKEAKDAGDLVVRITAHSEISRDIDIQAQNRAGRSGGGGEVVYYSSPKDELFQLSQNPDVQLAITHYTDAVTSGDALAITAAQQGLRDLVGGIQANSGHPTIDQHTAQPNAPPTSPGNRPTTLGDEPETPPPDEHQTDPGLVEALTAAQRTFNDQIGTWRAAHPDLVIPASVTARLNEDFLTDFYADYTIPTGSAGHDWRTLLDHTAAGLHDTFDQEATTRTDPTPTQTKPTQTKPTQTKLSWSIPTDREEALEWVAKGGDLPQRVFGKRPARDVEPYIEQATRIVSRYHRVPVWIENPAPEQADAVRENIEVKYLVAGYLANGLSEQDAEKLSEELSLALGTSRTSPHNTPATRGGAQDDQAALPVTGESSSGDGAARVSGPDSASGVPREVVGWRPAMDESEPQTLREFLVRRAIEQWWRTETPLRDLPAELLDMVWQQLKLDPAPVEWVQAWFDDIADERTPQGDYRYSDGDVAAMSDGLVDEGFVEASRGVARAEWKGLLDEYGRLTDSDNTVVRLMAFGFVDAVVRARPESLPRMRAEFFVAEGDPGVGAEALRSRVARLVRDRLGEYPDDAPEVSVEDLLARVAIGSLVVPAGDSRFATARVSVEGQRPPGGLYGPIAYDYPKNPEWLTDLDLQEARDGLEGLDRADRDWVFTRARELVNQYNYEPRRFDGPAPLIHQLYRGRYEAAVELVAGELHTFLNDTGDVEDAEDSADYLAKFMAPEVGWLRWSGVLSGEWEPLWPSIPSDREGALAWVHNNDGGLSPQAFEKRPEQEAQRSIEQATRIVSLHHQVPGRSEEPSREQAEAARVYDAVKDVVARYLAHGLSEKDAEKLSEELATKLGTLPASPGPASAPGQPLRSPGRGGMPALPGRAQDDVAPPKAGESSGSAARAGGPDSASGVPQDVVGWRPAVDESEPQTLREFLVRRAIAQWWRTGTPLRNLPAELLDMVWQQLELDPAPVEWVQAWFDDIADERTPQGDYRYSDGDVAAMSDGLIDRWVVEALRGVARAEWEGQLIESAMLTDPDNTVVRLMAFGFVDAAAVAPPESLPRMRAELLVAEGHLGTGAEALRSQVERAVRDRLEQYPEDVLAVLVRDLLARVDIESLVVPTGDPRMATVRVWVEGQRTAGGLYGPAVHDEADSGWLWSSQLSTARDGLEGLDRADRDRVVTRARELMNRYHHEPLRFDGTAPWIHDLHRGRYEAAVDMVAWRLQDSLDTGAAENNEAADRLADTKAFSLIGPVGWRRRHGVLGGEEQVERAPLWPSIPSDAVGARAWVANGGGLSGKRPAHDVQRYVQQATKIVSRYYKAPLWIEKPAPGQVEDAVRLNGAVKDLVAEYLANGLSEQDAERLSEELATKLGTLRTSPRNTTVLPGSARNNDDAPPKAGESSRSGAWDVSELDEGWLREGAGDVGVDGALDEPVVAPKARAGDPALPEAVGKLRAGKVYPAAVKETWFAVLPLSEDSKNELVELKEKFAAQVKEAVEQKREMPDVRLHIYRKANRPASKNDADFLRLENALREAAGAASP</sequence>
<organism evidence="8 9">
    <name type="scientific">Amycolatopsis decaplanina DSM 44594</name>
    <dbReference type="NCBI Taxonomy" id="1284240"/>
    <lineage>
        <taxon>Bacteria</taxon>
        <taxon>Bacillati</taxon>
        <taxon>Actinomycetota</taxon>
        <taxon>Actinomycetes</taxon>
        <taxon>Pseudonocardiales</taxon>
        <taxon>Pseudonocardiaceae</taxon>
        <taxon>Amycolatopsis</taxon>
    </lineage>
</organism>
<dbReference type="Proteomes" id="UP000054226">
    <property type="component" value="Unassembled WGS sequence"/>
</dbReference>
<feature type="region of interest" description="Disordered" evidence="5">
    <location>
        <begin position="3298"/>
        <end position="3329"/>
    </location>
</feature>
<feature type="region of interest" description="Disordered" evidence="5">
    <location>
        <begin position="2142"/>
        <end position="2169"/>
    </location>
</feature>
<feature type="region of interest" description="Disordered" evidence="5">
    <location>
        <begin position="446"/>
        <end position="1066"/>
    </location>
</feature>
<feature type="compositionally biased region" description="Basic and acidic residues" evidence="5">
    <location>
        <begin position="814"/>
        <end position="825"/>
    </location>
</feature>
<feature type="compositionally biased region" description="Low complexity" evidence="5">
    <location>
        <begin position="405"/>
        <end position="429"/>
    </location>
</feature>
<dbReference type="GO" id="GO:0005524">
    <property type="term" value="F:ATP binding"/>
    <property type="evidence" value="ECO:0007669"/>
    <property type="project" value="InterPro"/>
</dbReference>
<gene>
    <name evidence="8" type="ORF">H074_25552</name>
</gene>
<feature type="compositionally biased region" description="Polar residues" evidence="5">
    <location>
        <begin position="461"/>
        <end position="470"/>
    </location>
</feature>
<evidence type="ECO:0000313" key="9">
    <source>
        <dbReference type="Proteomes" id="UP000054226"/>
    </source>
</evidence>
<feature type="region of interest" description="Disordered" evidence="5">
    <location>
        <begin position="299"/>
        <end position="378"/>
    </location>
</feature>
<dbReference type="SMART" id="SM00958">
    <property type="entry name" value="SecA_PP_bind"/>
    <property type="match status" value="1"/>
</dbReference>
<evidence type="ECO:0000256" key="1">
    <source>
        <dbReference type="ARBA" id="ARBA00022475"/>
    </source>
</evidence>
<feature type="region of interest" description="Disordered" evidence="5">
    <location>
        <begin position="1231"/>
        <end position="1250"/>
    </location>
</feature>
<dbReference type="InterPro" id="IPR057746">
    <property type="entry name" value="CpnT-like_N"/>
</dbReference>
<evidence type="ECO:0000256" key="2">
    <source>
        <dbReference type="ARBA" id="ARBA00022927"/>
    </source>
</evidence>
<reference evidence="8 9" key="1">
    <citation type="journal article" date="2013" name="Genome Announc.">
        <title>Draft Genome Sequence of Amycolatopsis decaplanina Strain DSM 44594T.</title>
        <authorList>
            <person name="Kaur N."/>
            <person name="Kumar S."/>
            <person name="Bala M."/>
            <person name="Raghava G.P."/>
            <person name="Mayilraj S."/>
        </authorList>
    </citation>
    <scope>NUCLEOTIDE SEQUENCE [LARGE SCALE GENOMIC DNA]</scope>
    <source>
        <strain evidence="8 9">DSM 44594</strain>
    </source>
</reference>
<evidence type="ECO:0000256" key="4">
    <source>
        <dbReference type="SAM" id="Coils"/>
    </source>
</evidence>
<evidence type="ECO:0000313" key="8">
    <source>
        <dbReference type="EMBL" id="EME54939.1"/>
    </source>
</evidence>
<keyword evidence="2" id="KW-0653">Protein transport</keyword>
<feature type="coiled-coil region" evidence="4">
    <location>
        <begin position="3396"/>
        <end position="3423"/>
    </location>
</feature>
<feature type="compositionally biased region" description="Low complexity" evidence="5">
    <location>
        <begin position="671"/>
        <end position="698"/>
    </location>
</feature>
<evidence type="ECO:0000256" key="6">
    <source>
        <dbReference type="SAM" id="Phobius"/>
    </source>
</evidence>
<feature type="compositionally biased region" description="Polar residues" evidence="5">
    <location>
        <begin position="547"/>
        <end position="556"/>
    </location>
</feature>
<keyword evidence="1" id="KW-1003">Cell membrane</keyword>
<evidence type="ECO:0000256" key="3">
    <source>
        <dbReference type="ARBA" id="ARBA00023010"/>
    </source>
</evidence>
<dbReference type="InterPro" id="IPR036670">
    <property type="entry name" value="SecA_X-link_sf"/>
</dbReference>
<feature type="region of interest" description="Disordered" evidence="5">
    <location>
        <begin position="395"/>
        <end position="429"/>
    </location>
</feature>
<feature type="compositionally biased region" description="Low complexity" evidence="5">
    <location>
        <begin position="719"/>
        <end position="740"/>
    </location>
</feature>
<feature type="compositionally biased region" description="Polar residues" evidence="5">
    <location>
        <begin position="2272"/>
        <end position="2282"/>
    </location>
</feature>
<comment type="caution">
    <text evidence="8">The sequence shown here is derived from an EMBL/GenBank/DDBJ whole genome shotgun (WGS) entry which is preliminary data.</text>
</comment>
<dbReference type="PANTHER" id="PTHR30612">
    <property type="entry name" value="SECA INNER MEMBRANE COMPONENT OF SEC PROTEIN SECRETION SYSTEM"/>
    <property type="match status" value="1"/>
</dbReference>
<feature type="compositionally biased region" description="Basic and acidic residues" evidence="5">
    <location>
        <begin position="986"/>
        <end position="995"/>
    </location>
</feature>
<feature type="compositionally biased region" description="Low complexity" evidence="5">
    <location>
        <begin position="487"/>
        <end position="508"/>
    </location>
</feature>
<dbReference type="SUPFAM" id="SSF81767">
    <property type="entry name" value="Pre-protein crosslinking domain of SecA"/>
    <property type="match status" value="1"/>
</dbReference>
<feature type="region of interest" description="Disordered" evidence="5">
    <location>
        <begin position="2021"/>
        <end position="2068"/>
    </location>
</feature>
<feature type="compositionally biased region" description="Low complexity" evidence="5">
    <location>
        <begin position="2816"/>
        <end position="2834"/>
    </location>
</feature>
<keyword evidence="2" id="KW-0813">Transport</keyword>
<dbReference type="InterPro" id="IPR011130">
    <property type="entry name" value="SecA_preprotein_X-link_dom"/>
</dbReference>
<feature type="non-terminal residue" evidence="8">
    <location>
        <position position="3462"/>
    </location>
</feature>
<feature type="compositionally biased region" description="Basic and acidic residues" evidence="5">
    <location>
        <begin position="1053"/>
        <end position="1066"/>
    </location>
</feature>
<feature type="compositionally biased region" description="Polar residues" evidence="5">
    <location>
        <begin position="566"/>
        <end position="577"/>
    </location>
</feature>
<dbReference type="PANTHER" id="PTHR30612:SF0">
    <property type="entry name" value="CHLOROPLAST PROTEIN-TRANSPORTING ATPASE"/>
    <property type="match status" value="1"/>
</dbReference>
<dbReference type="InterPro" id="IPR027417">
    <property type="entry name" value="P-loop_NTPase"/>
</dbReference>
<feature type="compositionally biased region" description="Low complexity" evidence="5">
    <location>
        <begin position="838"/>
        <end position="854"/>
    </location>
</feature>
<evidence type="ECO:0000259" key="7">
    <source>
        <dbReference type="PROSITE" id="PS51196"/>
    </source>
</evidence>
<feature type="compositionally biased region" description="Polar residues" evidence="5">
    <location>
        <begin position="2023"/>
        <end position="2038"/>
    </location>
</feature>
<feature type="compositionally biased region" description="Low complexity" evidence="5">
    <location>
        <begin position="2779"/>
        <end position="2789"/>
    </location>
</feature>
<dbReference type="EMBL" id="AOHO01000068">
    <property type="protein sequence ID" value="EME54939.1"/>
    <property type="molecule type" value="Genomic_DNA"/>
</dbReference>
<dbReference type="GO" id="GO:0017038">
    <property type="term" value="P:protein import"/>
    <property type="evidence" value="ECO:0007669"/>
    <property type="project" value="InterPro"/>
</dbReference>
<dbReference type="Pfam" id="PF25547">
    <property type="entry name" value="WXG100_2"/>
    <property type="match status" value="1"/>
</dbReference>
<feature type="region of interest" description="Disordered" evidence="5">
    <location>
        <begin position="2271"/>
        <end position="2319"/>
    </location>
</feature>
<keyword evidence="6" id="KW-1133">Transmembrane helix</keyword>